<evidence type="ECO:0000313" key="4">
    <source>
        <dbReference type="Proteomes" id="UP000659904"/>
    </source>
</evidence>
<dbReference type="Gene3D" id="2.60.40.1180">
    <property type="entry name" value="Golgi alpha-mannosidase II"/>
    <property type="match status" value="1"/>
</dbReference>
<feature type="signal peptide" evidence="1">
    <location>
        <begin position="1"/>
        <end position="35"/>
    </location>
</feature>
<dbReference type="PANTHER" id="PTHR31084">
    <property type="entry name" value="ALPHA-L-FUCOSIDASE 2"/>
    <property type="match status" value="1"/>
</dbReference>
<dbReference type="Gene3D" id="2.60.120.260">
    <property type="entry name" value="Galactose-binding domain-like"/>
    <property type="match status" value="2"/>
</dbReference>
<dbReference type="GO" id="GO:0005975">
    <property type="term" value="P:carbohydrate metabolic process"/>
    <property type="evidence" value="ECO:0007669"/>
    <property type="project" value="InterPro"/>
</dbReference>
<dbReference type="InterPro" id="IPR000421">
    <property type="entry name" value="FA58C"/>
</dbReference>
<gene>
    <name evidence="3" type="ORF">Cci01nite_59750</name>
</gene>
<dbReference type="RefSeq" id="WP_170213263.1">
    <property type="nucleotide sequence ID" value="NZ_BONH01000033.1"/>
</dbReference>
<dbReference type="Gene3D" id="1.50.10.10">
    <property type="match status" value="1"/>
</dbReference>
<dbReference type="InterPro" id="IPR008928">
    <property type="entry name" value="6-hairpin_glycosidase_sf"/>
</dbReference>
<dbReference type="Pfam" id="PF00754">
    <property type="entry name" value="F5_F8_type_C"/>
    <property type="match status" value="2"/>
</dbReference>
<dbReference type="InterPro" id="IPR054363">
    <property type="entry name" value="GH95_cat"/>
</dbReference>
<dbReference type="InterPro" id="IPR012341">
    <property type="entry name" value="6hp_glycosidase-like_sf"/>
</dbReference>
<evidence type="ECO:0000256" key="1">
    <source>
        <dbReference type="SAM" id="SignalP"/>
    </source>
</evidence>
<dbReference type="PROSITE" id="PS50022">
    <property type="entry name" value="FA58C_3"/>
    <property type="match status" value="2"/>
</dbReference>
<dbReference type="GO" id="GO:0004560">
    <property type="term" value="F:alpha-L-fucosidase activity"/>
    <property type="evidence" value="ECO:0007669"/>
    <property type="project" value="TreeGrafter"/>
</dbReference>
<dbReference type="PANTHER" id="PTHR31084:SF19">
    <property type="entry name" value="GLYCOSYL HYDROLASE FAMILY 95 N-TERMINAL DOMAIN-CONTAINING PROTEIN"/>
    <property type="match status" value="1"/>
</dbReference>
<dbReference type="Proteomes" id="UP000659904">
    <property type="component" value="Unassembled WGS sequence"/>
</dbReference>
<keyword evidence="1" id="KW-0732">Signal</keyword>
<comment type="caution">
    <text evidence="3">The sequence shown here is derived from an EMBL/GenBank/DDBJ whole genome shotgun (WGS) entry which is preliminary data.</text>
</comment>
<protein>
    <recommendedName>
        <fullName evidence="2">F5/8 type C domain-containing protein</fullName>
    </recommendedName>
</protein>
<reference evidence="3 4" key="1">
    <citation type="submission" date="2021-01" db="EMBL/GenBank/DDBJ databases">
        <title>Whole genome shotgun sequence of Catellatospora citrea NBRC 14495.</title>
        <authorList>
            <person name="Komaki H."/>
            <person name="Tamura T."/>
        </authorList>
    </citation>
    <scope>NUCLEOTIDE SEQUENCE [LARGE SCALE GENOMIC DNA]</scope>
    <source>
        <strain evidence="3 4">NBRC 14495</strain>
    </source>
</reference>
<dbReference type="EMBL" id="BONH01000033">
    <property type="protein sequence ID" value="GIG00882.1"/>
    <property type="molecule type" value="Genomic_DNA"/>
</dbReference>
<feature type="domain" description="F5/8 type C" evidence="2">
    <location>
        <begin position="274"/>
        <end position="393"/>
    </location>
</feature>
<proteinExistence type="predicted"/>
<dbReference type="Pfam" id="PF22124">
    <property type="entry name" value="Glyco_hydro_95_cat"/>
    <property type="match status" value="1"/>
</dbReference>
<dbReference type="PROSITE" id="PS51318">
    <property type="entry name" value="TAT"/>
    <property type="match status" value="1"/>
</dbReference>
<dbReference type="SUPFAM" id="SSF49785">
    <property type="entry name" value="Galactose-binding domain-like"/>
    <property type="match status" value="2"/>
</dbReference>
<evidence type="ECO:0000259" key="2">
    <source>
        <dbReference type="PROSITE" id="PS50022"/>
    </source>
</evidence>
<organism evidence="3 4">
    <name type="scientific">Catellatospora citrea</name>
    <dbReference type="NCBI Taxonomy" id="53366"/>
    <lineage>
        <taxon>Bacteria</taxon>
        <taxon>Bacillati</taxon>
        <taxon>Actinomycetota</taxon>
        <taxon>Actinomycetes</taxon>
        <taxon>Micromonosporales</taxon>
        <taxon>Micromonosporaceae</taxon>
        <taxon>Catellatospora</taxon>
    </lineage>
</organism>
<dbReference type="SUPFAM" id="SSF48208">
    <property type="entry name" value="Six-hairpin glycosidases"/>
    <property type="match status" value="1"/>
</dbReference>
<feature type="chain" id="PRO_5035301562" description="F5/8 type C domain-containing protein" evidence="1">
    <location>
        <begin position="36"/>
        <end position="1077"/>
    </location>
</feature>
<keyword evidence="4" id="KW-1185">Reference proteome</keyword>
<feature type="domain" description="F5/8 type C" evidence="2">
    <location>
        <begin position="117"/>
        <end position="273"/>
    </location>
</feature>
<dbReference type="InterPro" id="IPR006311">
    <property type="entry name" value="TAT_signal"/>
</dbReference>
<evidence type="ECO:0000313" key="3">
    <source>
        <dbReference type="EMBL" id="GIG00882.1"/>
    </source>
</evidence>
<accession>A0A8J3KCW6</accession>
<dbReference type="AlphaFoldDB" id="A0A8J3KCW6"/>
<name>A0A8J3KCW6_9ACTN</name>
<dbReference type="InterPro" id="IPR013780">
    <property type="entry name" value="Glyco_hydro_b"/>
</dbReference>
<dbReference type="InterPro" id="IPR008979">
    <property type="entry name" value="Galactose-bd-like_sf"/>
</dbReference>
<sequence>MTTRRRTLGRTLAGAVAASLLAATATTLAAPAAHAAPTPDQQWSQIQGLLGNIKGVWTNQAYTNSITRSMPDTALLGNGDIGITSGGGEGYKSFYVSKGNFWQGNPNPSFVALGGVTISPTSSGGGSGNLAVGATATASSSHPSFPASRAVNGQWGSGYEGWVSEVGKPQTLTVDLGVAKTFTRYVVRHDSAARPAETANNTKNFTFQVSANGSTWTTVDTIANNTAGTTDRTVAAQNVRYVRLDITEPTQGTTSDTLNNPRARIGALELYGSAVVTNVALNSAASASTAHPSFPASRAVNGQWGSGYEGWVSDVGKPQTLTLDLGTAKTFTRYVVRHDSAARPAETANNTKNFTLQTSTNGSTWNTVDTVANNTAATTDRTIAAQNVRYVRLNITEPTQGTTSDSLNNPRARIGQFELWTGTGTPQQPAGPFREEQNILRGEVDTTMTIGGVPVTMKTWTAANDNVVVTQVTSTGTTSVQLKAETWSGAMDQRSGFTNTAGVAGNTTWATRRTATGSRWISEASLATRLIGGSLVGTPTASGSRAAMTFDLAPGQSVRLLTAVAGGGQNPTGTAGSAQSLADAQSATTLDTLYNQHVDWWKQYWLKSYVDLDDDVLERYYYAHLYFLGSSIRAGKTAPGLYGIWATSDSPQFSGDMHLNYNFMANFYAVYSSNRADLSRPYHDLVLAYVPEARRRAQQDLTRVKSDYVSGRFPSGGVPGGLLFPVGIGPFGATADDNYHQQVVNSLFAASQFIAYYDYTKDNTYLANTAYPFLKEVALFFQHYLEWDAAAQRYHVRGGPHEGQWARNPSPDVGLLKYLLNSLISASVTLNTDASLRSTWQNIVSKLAPSPTVTYNGQTVYALADPGTITGGDTRDIHPGDNTVNLEFIHPGEVLGINSPANERQIAINTLNAMNSWGQDNSFPKVFTQAARVGYPAQSLIDQLKNQISTKSTANLRIGDPFHGLEKSGAIEAINNMLLQSDDGVIRVFPVWPTGKNASFVNLREKGAFLVSSQLASGRVSYVDITAQAGGTVSIQHPWPGQAVTVTRVGSGPITPTVANNVITFPTTAGATYTLTS</sequence>